<dbReference type="SUPFAM" id="SSF52091">
    <property type="entry name" value="SpoIIaa-like"/>
    <property type="match status" value="1"/>
</dbReference>
<dbReference type="EMBL" id="PPSX01000011">
    <property type="protein sequence ID" value="RZQ54681.1"/>
    <property type="molecule type" value="Genomic_DNA"/>
</dbReference>
<dbReference type="AlphaFoldDB" id="A0A4Q7IRS6"/>
<dbReference type="PROSITE" id="PS50801">
    <property type="entry name" value="STAS"/>
    <property type="match status" value="1"/>
</dbReference>
<dbReference type="InterPro" id="IPR058548">
    <property type="entry name" value="MlaB-like_STAS"/>
</dbReference>
<dbReference type="PANTHER" id="PTHR35849">
    <property type="entry name" value="BLR2341 PROTEIN"/>
    <property type="match status" value="1"/>
</dbReference>
<gene>
    <name evidence="2" type="ORF">C1E23_03365</name>
</gene>
<reference evidence="2 3" key="1">
    <citation type="submission" date="2018-01" db="EMBL/GenBank/DDBJ databases">
        <title>Co-occurrence of chitin degradation, pigmentation and bioactivity in marine Pseudoalteromonas.</title>
        <authorList>
            <person name="Paulsen S."/>
            <person name="Gram L."/>
            <person name="Machado H."/>
        </authorList>
    </citation>
    <scope>NUCLEOTIDE SEQUENCE [LARGE SCALE GENOMIC DNA]</scope>
    <source>
        <strain evidence="2 3">S3898</strain>
    </source>
</reference>
<proteinExistence type="predicted"/>
<dbReference type="InterPro" id="IPR036513">
    <property type="entry name" value="STAS_dom_sf"/>
</dbReference>
<dbReference type="RefSeq" id="WP_130254207.1">
    <property type="nucleotide sequence ID" value="NZ_PPSX01000011.1"/>
</dbReference>
<evidence type="ECO:0000259" key="1">
    <source>
        <dbReference type="PROSITE" id="PS50801"/>
    </source>
</evidence>
<evidence type="ECO:0000313" key="3">
    <source>
        <dbReference type="Proteomes" id="UP000291338"/>
    </source>
</evidence>
<feature type="domain" description="STAS" evidence="1">
    <location>
        <begin position="1"/>
        <end position="88"/>
    </location>
</feature>
<dbReference type="Proteomes" id="UP000291338">
    <property type="component" value="Unassembled WGS sequence"/>
</dbReference>
<accession>A0A4Q7IRS6</accession>
<dbReference type="Pfam" id="PF13466">
    <property type="entry name" value="STAS_2"/>
    <property type="match status" value="1"/>
</dbReference>
<evidence type="ECO:0000313" key="2">
    <source>
        <dbReference type="EMBL" id="RZQ54681.1"/>
    </source>
</evidence>
<dbReference type="PANTHER" id="PTHR35849:SF2">
    <property type="entry name" value="BLR2341 PROTEIN"/>
    <property type="match status" value="1"/>
</dbReference>
<dbReference type="Gene3D" id="3.30.750.24">
    <property type="entry name" value="STAS domain"/>
    <property type="match status" value="1"/>
</dbReference>
<dbReference type="InterPro" id="IPR052746">
    <property type="entry name" value="MlaB_ABC_Transporter"/>
</dbReference>
<organism evidence="2 3">
    <name type="scientific">Pseudoalteromonas phenolica</name>
    <dbReference type="NCBI Taxonomy" id="161398"/>
    <lineage>
        <taxon>Bacteria</taxon>
        <taxon>Pseudomonadati</taxon>
        <taxon>Pseudomonadota</taxon>
        <taxon>Gammaproteobacteria</taxon>
        <taxon>Alteromonadales</taxon>
        <taxon>Pseudoalteromonadaceae</taxon>
        <taxon>Pseudoalteromonas</taxon>
    </lineage>
</organism>
<dbReference type="InterPro" id="IPR002645">
    <property type="entry name" value="STAS_dom"/>
</dbReference>
<comment type="caution">
    <text evidence="2">The sequence shown here is derived from an EMBL/GenBank/DDBJ whole genome shotgun (WGS) entry which is preliminary data.</text>
</comment>
<sequence>MFKLPSELTISHVEEFHQQVLQVLHAEHDVSIDMSDVSRIDTASIQVLCALQKHLLEINNTIRWHGESQALSKAVDELGLTGLLALSA</sequence>
<protein>
    <recommendedName>
        <fullName evidence="1">STAS domain-containing protein</fullName>
    </recommendedName>
</protein>
<name>A0A4Q7IRS6_9GAMM</name>